<dbReference type="GO" id="GO:0005886">
    <property type="term" value="C:plasma membrane"/>
    <property type="evidence" value="ECO:0007669"/>
    <property type="project" value="UniProtKB-SubCell"/>
</dbReference>
<dbReference type="InterPro" id="IPR003660">
    <property type="entry name" value="HAMP_dom"/>
</dbReference>
<name>A0A1I2H705_9BACL</name>
<feature type="transmembrane region" description="Helical" evidence="7">
    <location>
        <begin position="6"/>
        <end position="27"/>
    </location>
</feature>
<evidence type="ECO:0000256" key="4">
    <source>
        <dbReference type="ARBA" id="ARBA00022679"/>
    </source>
</evidence>
<sequence length="584" mass="66495">MGIRSKMLIINLLVIFPSILLLTITLYHMTKQQAVERAASSSQYKVSLIANTISTLFNDIENYSKLAIVNKTYQSVLTSRSMAEWHEIENIQLLYASLNSLVESNPYINSVIIQSVKNNKLYYSENLTDVMENIADLYPREQMIAAAGSPVWSETFESPFLVNAEKINVMAVGRRIIDINDGRTTGFIFINIDERMLSQLYGRDEAHMDSKMMITNAAGTIISANDPKLLYKSVNEEIYADEGRLIISSIAMEQNDWKIVYAVPTQTLMKDQWKITLFIIGFGVAGMLIAFTLSAVFSRWITRPIIQLSRTIKAVGEGNLNARAVVSNNDEIGRVAHKFNEMIGQIQDLLQTINEEGRQKRLLGLRLLYSQIKPHFMYNTLEMVRSMALMVKARDVSKVVKAMGDFYRTSLNNGQELILVSQERKHLESYLYIQKVRYSYIDYRIEMEEAIENCWIANMLLQPLVENAIQHGLRDKQKGALCSITGRKAEENGKQFLIFTVRDNGRGMSADQLRRIWQGKEKYREYQDLDSFGISSVQERILLLYGEEYGLSITSTLGEGVQAELRVPLAVSRGELEERGVSQL</sequence>
<evidence type="ECO:0000313" key="9">
    <source>
        <dbReference type="EMBL" id="SFF25964.1"/>
    </source>
</evidence>
<dbReference type="InterPro" id="IPR003594">
    <property type="entry name" value="HATPase_dom"/>
</dbReference>
<dbReference type="Gene3D" id="6.10.340.10">
    <property type="match status" value="1"/>
</dbReference>
<dbReference type="SUPFAM" id="SSF55874">
    <property type="entry name" value="ATPase domain of HSP90 chaperone/DNA topoisomerase II/histidine kinase"/>
    <property type="match status" value="1"/>
</dbReference>
<evidence type="ECO:0000313" key="10">
    <source>
        <dbReference type="Proteomes" id="UP000183410"/>
    </source>
</evidence>
<dbReference type="AlphaFoldDB" id="A0A1I2H705"/>
<keyword evidence="6 7" id="KW-0472">Membrane</keyword>
<evidence type="ECO:0000256" key="2">
    <source>
        <dbReference type="ARBA" id="ARBA00022475"/>
    </source>
</evidence>
<keyword evidence="5 9" id="KW-0418">Kinase</keyword>
<evidence type="ECO:0000256" key="7">
    <source>
        <dbReference type="SAM" id="Phobius"/>
    </source>
</evidence>
<dbReference type="InterPro" id="IPR036890">
    <property type="entry name" value="HATPase_C_sf"/>
</dbReference>
<protein>
    <submittedName>
        <fullName evidence="9">Two-component system, sensor histidine kinase YesM</fullName>
    </submittedName>
</protein>
<dbReference type="Pfam" id="PF02518">
    <property type="entry name" value="HATPase_c"/>
    <property type="match status" value="1"/>
</dbReference>
<keyword evidence="4" id="KW-0808">Transferase</keyword>
<dbReference type="EMBL" id="FONN01000021">
    <property type="protein sequence ID" value="SFF25964.1"/>
    <property type="molecule type" value="Genomic_DNA"/>
</dbReference>
<feature type="transmembrane region" description="Helical" evidence="7">
    <location>
        <begin position="275"/>
        <end position="301"/>
    </location>
</feature>
<evidence type="ECO:0000256" key="3">
    <source>
        <dbReference type="ARBA" id="ARBA00022553"/>
    </source>
</evidence>
<keyword evidence="2" id="KW-1003">Cell membrane</keyword>
<comment type="subcellular location">
    <subcellularLocation>
        <location evidence="1">Cell membrane</location>
        <topology evidence="1">Multi-pass membrane protein</topology>
    </subcellularLocation>
</comment>
<keyword evidence="10" id="KW-1185">Reference proteome</keyword>
<evidence type="ECO:0000256" key="1">
    <source>
        <dbReference type="ARBA" id="ARBA00004651"/>
    </source>
</evidence>
<dbReference type="Gene3D" id="3.30.565.10">
    <property type="entry name" value="Histidine kinase-like ATPase, C-terminal domain"/>
    <property type="match status" value="1"/>
</dbReference>
<dbReference type="CDD" id="cd18773">
    <property type="entry name" value="PDC1_HK_sensor"/>
    <property type="match status" value="1"/>
</dbReference>
<dbReference type="InterPro" id="IPR010559">
    <property type="entry name" value="Sig_transdc_His_kin_internal"/>
</dbReference>
<dbReference type="OrthoDB" id="9809348at2"/>
<dbReference type="RefSeq" id="WP_046229464.1">
    <property type="nucleotide sequence ID" value="NZ_FONN01000021.1"/>
</dbReference>
<dbReference type="SMART" id="SM00304">
    <property type="entry name" value="HAMP"/>
    <property type="match status" value="1"/>
</dbReference>
<dbReference type="InterPro" id="IPR051552">
    <property type="entry name" value="HptR"/>
</dbReference>
<dbReference type="Pfam" id="PF06580">
    <property type="entry name" value="His_kinase"/>
    <property type="match status" value="1"/>
</dbReference>
<keyword evidence="7" id="KW-1133">Transmembrane helix</keyword>
<feature type="domain" description="HAMP" evidence="8">
    <location>
        <begin position="299"/>
        <end position="351"/>
    </location>
</feature>
<dbReference type="Pfam" id="PF00672">
    <property type="entry name" value="HAMP"/>
    <property type="match status" value="1"/>
</dbReference>
<dbReference type="PANTHER" id="PTHR42713:SF2">
    <property type="entry name" value="TWO-COMPONENT SENSOR KINASE YESM"/>
    <property type="match status" value="1"/>
</dbReference>
<evidence type="ECO:0000256" key="6">
    <source>
        <dbReference type="ARBA" id="ARBA00023136"/>
    </source>
</evidence>
<organism evidence="9 10">
    <name type="scientific">Paenibacillus algorifonticola</name>
    <dbReference type="NCBI Taxonomy" id="684063"/>
    <lineage>
        <taxon>Bacteria</taxon>
        <taxon>Bacillati</taxon>
        <taxon>Bacillota</taxon>
        <taxon>Bacilli</taxon>
        <taxon>Bacillales</taxon>
        <taxon>Paenibacillaceae</taxon>
        <taxon>Paenibacillus</taxon>
    </lineage>
</organism>
<keyword evidence="3" id="KW-0597">Phosphoprotein</keyword>
<evidence type="ECO:0000259" key="8">
    <source>
        <dbReference type="PROSITE" id="PS50885"/>
    </source>
</evidence>
<dbReference type="Proteomes" id="UP000183410">
    <property type="component" value="Unassembled WGS sequence"/>
</dbReference>
<gene>
    <name evidence="9" type="ORF">SAMN04487969_1212</name>
</gene>
<dbReference type="PROSITE" id="PS50885">
    <property type="entry name" value="HAMP"/>
    <property type="match status" value="1"/>
</dbReference>
<proteinExistence type="predicted"/>
<dbReference type="GO" id="GO:0000155">
    <property type="term" value="F:phosphorelay sensor kinase activity"/>
    <property type="evidence" value="ECO:0007669"/>
    <property type="project" value="InterPro"/>
</dbReference>
<dbReference type="PANTHER" id="PTHR42713">
    <property type="entry name" value="HISTIDINE KINASE-RELATED"/>
    <property type="match status" value="1"/>
</dbReference>
<reference evidence="10" key="1">
    <citation type="submission" date="2016-10" db="EMBL/GenBank/DDBJ databases">
        <authorList>
            <person name="Varghese N."/>
            <person name="Submissions S."/>
        </authorList>
    </citation>
    <scope>NUCLEOTIDE SEQUENCE [LARGE SCALE GENOMIC DNA]</scope>
    <source>
        <strain evidence="10">CGMCC 1.10223</strain>
    </source>
</reference>
<dbReference type="CDD" id="cd06225">
    <property type="entry name" value="HAMP"/>
    <property type="match status" value="1"/>
</dbReference>
<evidence type="ECO:0000256" key="5">
    <source>
        <dbReference type="ARBA" id="ARBA00022777"/>
    </source>
</evidence>
<dbReference type="SUPFAM" id="SSF158472">
    <property type="entry name" value="HAMP domain-like"/>
    <property type="match status" value="1"/>
</dbReference>
<accession>A0A1I2H705</accession>
<keyword evidence="7" id="KW-0812">Transmembrane</keyword>